<dbReference type="PANTHER" id="PTHR31614:SF2">
    <property type="entry name" value="F28N24.16 PROTEIN"/>
    <property type="match status" value="1"/>
</dbReference>
<evidence type="ECO:0000313" key="4">
    <source>
        <dbReference type="EMBL" id="AFK46977.1"/>
    </source>
</evidence>
<reference evidence="4" key="1">
    <citation type="submission" date="2012-05" db="EMBL/GenBank/DDBJ databases">
        <authorList>
            <person name="Krishnakumar V."/>
            <person name="Cheung F."/>
            <person name="Xiao Y."/>
            <person name="Chan A."/>
            <person name="Moskal W.A."/>
            <person name="Town C.D."/>
        </authorList>
    </citation>
    <scope>NUCLEOTIDE SEQUENCE</scope>
</reference>
<dbReference type="OMA" id="CKEPAIG"/>
<dbReference type="InterPro" id="IPR006041">
    <property type="entry name" value="Pollen_Ole_e1_allergen"/>
</dbReference>
<dbReference type="RefSeq" id="XP_057421933.1">
    <property type="nucleotide sequence ID" value="XM_057565950.1"/>
</dbReference>
<feature type="chain" id="PRO_5003678972" evidence="3">
    <location>
        <begin position="24"/>
        <end position="168"/>
    </location>
</feature>
<dbReference type="AlphaFoldDB" id="I3T385"/>
<sequence length="168" mass="18286">MAKYTIIAASALCFLTLVGSAYSQDRFFIEGTVYCDTCRTQFLTRVSEFMSGATVGVVCRERDAGAKVTFSKEAVTDANGMYSVAVDGDHEDEVCEVKLLKSSRADCSEVDTESHLEQASRISITNNNGIVSPVRTANPLGFLKTERLPECGHILLQLGLHEDGSLKH</sequence>
<dbReference type="InterPro" id="IPR006040">
    <property type="entry name" value="Allergen_Ole_e_I_CS"/>
</dbReference>
<dbReference type="GO" id="GO:0005615">
    <property type="term" value="C:extracellular space"/>
    <property type="evidence" value="ECO:0007669"/>
    <property type="project" value="InterPro"/>
</dbReference>
<dbReference type="Pfam" id="PF01190">
    <property type="entry name" value="Pollen_Ole_e_1"/>
    <property type="match status" value="1"/>
</dbReference>
<evidence type="ECO:0000256" key="1">
    <source>
        <dbReference type="ARBA" id="ARBA00010049"/>
    </source>
</evidence>
<protein>
    <submittedName>
        <fullName evidence="4">Uncharacterized protein</fullName>
    </submittedName>
</protein>
<dbReference type="PANTHER" id="PTHR31614">
    <property type="entry name" value="PROTEIN DOWNSTREAM OF FLC-RELATED"/>
    <property type="match status" value="1"/>
</dbReference>
<dbReference type="GeneID" id="130715825"/>
<proteinExistence type="evidence at transcript level"/>
<organism evidence="4">
    <name type="scientific">Lotus japonicus</name>
    <name type="common">Lotus corniculatus var. japonicus</name>
    <dbReference type="NCBI Taxonomy" id="34305"/>
    <lineage>
        <taxon>Eukaryota</taxon>
        <taxon>Viridiplantae</taxon>
        <taxon>Streptophyta</taxon>
        <taxon>Embryophyta</taxon>
        <taxon>Tracheophyta</taxon>
        <taxon>Spermatophyta</taxon>
        <taxon>Magnoliopsida</taxon>
        <taxon>eudicotyledons</taxon>
        <taxon>Gunneridae</taxon>
        <taxon>Pentapetalae</taxon>
        <taxon>rosids</taxon>
        <taxon>fabids</taxon>
        <taxon>Fabales</taxon>
        <taxon>Fabaceae</taxon>
        <taxon>Papilionoideae</taxon>
        <taxon>50 kb inversion clade</taxon>
        <taxon>NPAAA clade</taxon>
        <taxon>Hologalegina</taxon>
        <taxon>robinioid clade</taxon>
        <taxon>Loteae</taxon>
        <taxon>Lotus</taxon>
    </lineage>
</organism>
<dbReference type="KEGG" id="lja:130715825"/>
<name>I3T385_LOTJA</name>
<keyword evidence="2" id="KW-1015">Disulfide bond</keyword>
<accession>I3T385</accession>
<dbReference type="PROSITE" id="PS00925">
    <property type="entry name" value="OLEEI"/>
    <property type="match status" value="1"/>
</dbReference>
<evidence type="ECO:0000256" key="2">
    <source>
        <dbReference type="ARBA" id="ARBA00023157"/>
    </source>
</evidence>
<dbReference type="EMBL" id="BT147183">
    <property type="protein sequence ID" value="AFK46977.1"/>
    <property type="molecule type" value="mRNA"/>
</dbReference>
<dbReference type="OrthoDB" id="1888725at2759"/>
<keyword evidence="3" id="KW-0732">Signal</keyword>
<evidence type="ECO:0000256" key="3">
    <source>
        <dbReference type="SAM" id="SignalP"/>
    </source>
</evidence>
<feature type="signal peptide" evidence="3">
    <location>
        <begin position="1"/>
        <end position="23"/>
    </location>
</feature>
<comment type="similarity">
    <text evidence="1">Belongs to the Ole e I family.</text>
</comment>